<name>X1DD09_9ZZZZ</name>
<feature type="non-terminal residue" evidence="1">
    <location>
        <position position="1"/>
    </location>
</feature>
<accession>X1DD09</accession>
<sequence length="137" mass="15261">YRPRERAYLMYYAFRIAREGMDPTTVPPMKGVDIEWVHRDGKGKINIAASRNAAEDMVNGYDIVYRPALRSNHTRRLAVDMTISWDGTLAVKNKRGSVVQIAGTPRSGLNHDLIVVGAGYGVLKLVSDPPHWSSDGH</sequence>
<reference evidence="1" key="1">
    <citation type="journal article" date="2014" name="Front. Microbiol.">
        <title>High frequency of phylogenetically diverse reductive dehalogenase-homologous genes in deep subseafloor sedimentary metagenomes.</title>
        <authorList>
            <person name="Kawai M."/>
            <person name="Futagami T."/>
            <person name="Toyoda A."/>
            <person name="Takaki Y."/>
            <person name="Nishi S."/>
            <person name="Hori S."/>
            <person name="Arai W."/>
            <person name="Tsubouchi T."/>
            <person name="Morono Y."/>
            <person name="Uchiyama I."/>
            <person name="Ito T."/>
            <person name="Fujiyama A."/>
            <person name="Inagaki F."/>
            <person name="Takami H."/>
        </authorList>
    </citation>
    <scope>NUCLEOTIDE SEQUENCE</scope>
    <source>
        <strain evidence="1">Expedition CK06-06</strain>
    </source>
</reference>
<gene>
    <name evidence="1" type="ORF">S03H2_08495</name>
</gene>
<comment type="caution">
    <text evidence="1">The sequence shown here is derived from an EMBL/GenBank/DDBJ whole genome shotgun (WGS) entry which is preliminary data.</text>
</comment>
<dbReference type="EMBL" id="BARU01004136">
    <property type="protein sequence ID" value="GAH18681.1"/>
    <property type="molecule type" value="Genomic_DNA"/>
</dbReference>
<dbReference type="AlphaFoldDB" id="X1DD09"/>
<proteinExistence type="predicted"/>
<organism evidence="1">
    <name type="scientific">marine sediment metagenome</name>
    <dbReference type="NCBI Taxonomy" id="412755"/>
    <lineage>
        <taxon>unclassified sequences</taxon>
        <taxon>metagenomes</taxon>
        <taxon>ecological metagenomes</taxon>
    </lineage>
</organism>
<protein>
    <submittedName>
        <fullName evidence="1">Uncharacterized protein</fullName>
    </submittedName>
</protein>
<evidence type="ECO:0000313" key="1">
    <source>
        <dbReference type="EMBL" id="GAH18681.1"/>
    </source>
</evidence>